<feature type="domain" description="Vitamin K epoxide reductase" evidence="13">
    <location>
        <begin position="2"/>
        <end position="152"/>
    </location>
</feature>
<evidence type="ECO:0000256" key="4">
    <source>
        <dbReference type="ARBA" id="ARBA00022719"/>
    </source>
</evidence>
<keyword evidence="4" id="KW-0874">Quinone</keyword>
<keyword evidence="8" id="KW-1015">Disulfide bond</keyword>
<comment type="caution">
    <text evidence="14">The sequence shown here is derived from an EMBL/GenBank/DDBJ whole genome shotgun (WGS) entry which is preliminary data.</text>
</comment>
<feature type="region of interest" description="Disordered" evidence="10">
    <location>
        <begin position="399"/>
        <end position="437"/>
    </location>
</feature>
<comment type="similarity">
    <text evidence="2">Belongs to the VKOR family.</text>
</comment>
<dbReference type="GO" id="GO:0016491">
    <property type="term" value="F:oxidoreductase activity"/>
    <property type="evidence" value="ECO:0007669"/>
    <property type="project" value="UniProtKB-KW"/>
</dbReference>
<evidence type="ECO:0000256" key="10">
    <source>
        <dbReference type="SAM" id="MobiDB-lite"/>
    </source>
</evidence>
<evidence type="ECO:0000256" key="9">
    <source>
        <dbReference type="ARBA" id="ARBA00023284"/>
    </source>
</evidence>
<accession>A0A0C1ZBA2</accession>
<keyword evidence="9" id="KW-0676">Redox-active center</keyword>
<keyword evidence="6" id="KW-0560">Oxidoreductase</keyword>
<keyword evidence="3 11" id="KW-0812">Transmembrane</keyword>
<feature type="compositionally biased region" description="Basic and acidic residues" evidence="10">
    <location>
        <begin position="423"/>
        <end position="437"/>
    </location>
</feature>
<feature type="transmembrane region" description="Helical" evidence="11">
    <location>
        <begin position="66"/>
        <end position="88"/>
    </location>
</feature>
<dbReference type="Gene3D" id="3.40.30.10">
    <property type="entry name" value="Glutaredoxin"/>
    <property type="match status" value="1"/>
</dbReference>
<dbReference type="SMART" id="SM00756">
    <property type="entry name" value="VKc"/>
    <property type="match status" value="1"/>
</dbReference>
<dbReference type="Pfam" id="PF07884">
    <property type="entry name" value="VKOR"/>
    <property type="match status" value="1"/>
</dbReference>
<feature type="transmembrane region" description="Helical" evidence="11">
    <location>
        <begin position="100"/>
        <end position="123"/>
    </location>
</feature>
<keyword evidence="5 11" id="KW-1133">Transmembrane helix</keyword>
<evidence type="ECO:0000256" key="6">
    <source>
        <dbReference type="ARBA" id="ARBA00023002"/>
    </source>
</evidence>
<dbReference type="Gene3D" id="1.20.1440.130">
    <property type="entry name" value="VKOR domain"/>
    <property type="match status" value="1"/>
</dbReference>
<dbReference type="EMBL" id="JMCC02000062">
    <property type="protein sequence ID" value="KIG14974.1"/>
    <property type="molecule type" value="Genomic_DNA"/>
</dbReference>
<keyword evidence="7 11" id="KW-0472">Membrane</keyword>
<evidence type="ECO:0000256" key="12">
    <source>
        <dbReference type="SAM" id="SignalP"/>
    </source>
</evidence>
<evidence type="ECO:0000256" key="8">
    <source>
        <dbReference type="ARBA" id="ARBA00023157"/>
    </source>
</evidence>
<dbReference type="GO" id="GO:0016020">
    <property type="term" value="C:membrane"/>
    <property type="evidence" value="ECO:0007669"/>
    <property type="project" value="UniProtKB-SubCell"/>
</dbReference>
<dbReference type="RefSeq" id="WP_052552617.1">
    <property type="nucleotide sequence ID" value="NZ_JMCC02000062.1"/>
</dbReference>
<dbReference type="GO" id="GO:0048038">
    <property type="term" value="F:quinone binding"/>
    <property type="evidence" value="ECO:0007669"/>
    <property type="project" value="UniProtKB-KW"/>
</dbReference>
<evidence type="ECO:0000256" key="11">
    <source>
        <dbReference type="SAM" id="Phobius"/>
    </source>
</evidence>
<evidence type="ECO:0000256" key="3">
    <source>
        <dbReference type="ARBA" id="ARBA00022692"/>
    </source>
</evidence>
<dbReference type="Proteomes" id="UP000031599">
    <property type="component" value="Unassembled WGS sequence"/>
</dbReference>
<evidence type="ECO:0000259" key="13">
    <source>
        <dbReference type="SMART" id="SM00756"/>
    </source>
</evidence>
<evidence type="ECO:0000256" key="2">
    <source>
        <dbReference type="ARBA" id="ARBA00006214"/>
    </source>
</evidence>
<evidence type="ECO:0000256" key="1">
    <source>
        <dbReference type="ARBA" id="ARBA00004141"/>
    </source>
</evidence>
<evidence type="ECO:0000313" key="14">
    <source>
        <dbReference type="EMBL" id="KIG14974.1"/>
    </source>
</evidence>
<dbReference type="InterPro" id="IPR012932">
    <property type="entry name" value="VKOR"/>
</dbReference>
<organism evidence="14 15">
    <name type="scientific">Enhygromyxa salina</name>
    <dbReference type="NCBI Taxonomy" id="215803"/>
    <lineage>
        <taxon>Bacteria</taxon>
        <taxon>Pseudomonadati</taxon>
        <taxon>Myxococcota</taxon>
        <taxon>Polyangia</taxon>
        <taxon>Nannocystales</taxon>
        <taxon>Nannocystaceae</taxon>
        <taxon>Enhygromyxa</taxon>
    </lineage>
</organism>
<protein>
    <submittedName>
        <fullName evidence="14">Vitamin K epoxide reductase</fullName>
    </submittedName>
</protein>
<evidence type="ECO:0000256" key="7">
    <source>
        <dbReference type="ARBA" id="ARBA00023136"/>
    </source>
</evidence>
<comment type="subcellular location">
    <subcellularLocation>
        <location evidence="1">Membrane</location>
        <topology evidence="1">Multi-pass membrane protein</topology>
    </subcellularLocation>
</comment>
<reference evidence="14 15" key="1">
    <citation type="submission" date="2014-12" db="EMBL/GenBank/DDBJ databases">
        <title>Genome assembly of Enhygromyxa salina DSM 15201.</title>
        <authorList>
            <person name="Sharma G."/>
            <person name="Subramanian S."/>
        </authorList>
    </citation>
    <scope>NUCLEOTIDE SEQUENCE [LARGE SCALE GENOMIC DNA]</scope>
    <source>
        <strain evidence="14 15">DSM 15201</strain>
    </source>
</reference>
<feature type="transmembrane region" description="Helical" evidence="11">
    <location>
        <begin position="167"/>
        <end position="191"/>
    </location>
</feature>
<feature type="transmembrane region" description="Helical" evidence="11">
    <location>
        <begin position="135"/>
        <end position="155"/>
    </location>
</feature>
<gene>
    <name evidence="14" type="ORF">DB30_06163</name>
</gene>
<feature type="signal peptide" evidence="12">
    <location>
        <begin position="1"/>
        <end position="21"/>
    </location>
</feature>
<evidence type="ECO:0000256" key="5">
    <source>
        <dbReference type="ARBA" id="ARBA00022989"/>
    </source>
</evidence>
<feature type="chain" id="PRO_5002157005" evidence="12">
    <location>
        <begin position="22"/>
        <end position="437"/>
    </location>
</feature>
<keyword evidence="12" id="KW-0732">Signal</keyword>
<dbReference type="CDD" id="cd12920">
    <property type="entry name" value="VKOR_3"/>
    <property type="match status" value="1"/>
</dbReference>
<proteinExistence type="inferred from homology"/>
<sequence>MLAAAATVGLVFAAFSTAEFAQHLDRQVHAIHCSFIPGAEEPAGEQASGCEVAMMSPYSSVLRTKIWGGLPIALPAMGIFAFLLWRALDLILRQQDQRKAAANFLIAASVIPVIASMVMGYIAATELHAACKICIGIYGSSAAVLIAAVLCRRAVVRSGGGSGAGAVKVWLTGAAQLGAFVAIPAGLYLLLAPDFSSYLGSCGALREQEDPYGVMIELSDTGSAVDRVDAIEIFDPLCAACRGFERRLDASEVESKLHRKAVLFPLDSTCNWMVSRSLHPGACTVSKAILCAKPNKLSPTSVIDWAFAEQEKILEASKADPDAAARMVTAQFPTLAACLGSAEVESQLNKSLRFAVRNSIPVLTPQLYVAGVKVCDEDTDLGLDWALARMLELEAAGKLRGEAPPAVPEPKLEAPTKPKAASKTRDKSGGTAKKETP</sequence>
<dbReference type="AlphaFoldDB" id="A0A0C1ZBA2"/>
<name>A0A0C1ZBA2_9BACT</name>
<evidence type="ECO:0000313" key="15">
    <source>
        <dbReference type="Proteomes" id="UP000031599"/>
    </source>
</evidence>
<dbReference type="InterPro" id="IPR038354">
    <property type="entry name" value="VKOR_sf"/>
</dbReference>